<keyword evidence="2" id="KW-0808">Transferase</keyword>
<keyword evidence="2" id="KW-0012">Acyltransferase</keyword>
<dbReference type="Pfam" id="PF13302">
    <property type="entry name" value="Acetyltransf_3"/>
    <property type="match status" value="1"/>
</dbReference>
<reference evidence="2 3" key="1">
    <citation type="submission" date="2024-04" db="EMBL/GenBank/DDBJ databases">
        <title>Luteolibacter sp. isolated from soil.</title>
        <authorList>
            <person name="An J."/>
        </authorList>
    </citation>
    <scope>NUCLEOTIDE SEQUENCE [LARGE SCALE GENOMIC DNA]</scope>
    <source>
        <strain evidence="2 3">Y139</strain>
    </source>
</reference>
<dbReference type="PANTHER" id="PTHR39173:SF1">
    <property type="entry name" value="ACETYLTRANSFERASE"/>
    <property type="match status" value="1"/>
</dbReference>
<evidence type="ECO:0000259" key="1">
    <source>
        <dbReference type="PROSITE" id="PS51186"/>
    </source>
</evidence>
<dbReference type="SUPFAM" id="SSF55729">
    <property type="entry name" value="Acyl-CoA N-acyltransferases (Nat)"/>
    <property type="match status" value="1"/>
</dbReference>
<evidence type="ECO:0000313" key="3">
    <source>
        <dbReference type="Proteomes" id="UP001371305"/>
    </source>
</evidence>
<organism evidence="2 3">
    <name type="scientific">Luteolibacter soli</name>
    <dbReference type="NCBI Taxonomy" id="3135280"/>
    <lineage>
        <taxon>Bacteria</taxon>
        <taxon>Pseudomonadati</taxon>
        <taxon>Verrucomicrobiota</taxon>
        <taxon>Verrucomicrobiia</taxon>
        <taxon>Verrucomicrobiales</taxon>
        <taxon>Verrucomicrobiaceae</taxon>
        <taxon>Luteolibacter</taxon>
    </lineage>
</organism>
<dbReference type="GO" id="GO:0016746">
    <property type="term" value="F:acyltransferase activity"/>
    <property type="evidence" value="ECO:0007669"/>
    <property type="project" value="UniProtKB-KW"/>
</dbReference>
<dbReference type="RefSeq" id="WP_341404699.1">
    <property type="nucleotide sequence ID" value="NZ_JBBUKT010000004.1"/>
</dbReference>
<protein>
    <submittedName>
        <fullName evidence="2">GNAT family N-acetyltransferase</fullName>
        <ecNumber evidence="2">2.3.1.-</ecNumber>
    </submittedName>
</protein>
<feature type="domain" description="N-acetyltransferase" evidence="1">
    <location>
        <begin position="22"/>
        <end position="183"/>
    </location>
</feature>
<dbReference type="Proteomes" id="UP001371305">
    <property type="component" value="Unassembled WGS sequence"/>
</dbReference>
<dbReference type="InterPro" id="IPR000182">
    <property type="entry name" value="GNAT_dom"/>
</dbReference>
<dbReference type="PROSITE" id="PS51186">
    <property type="entry name" value="GNAT"/>
    <property type="match status" value="1"/>
</dbReference>
<evidence type="ECO:0000313" key="2">
    <source>
        <dbReference type="EMBL" id="MEK7951096.1"/>
    </source>
</evidence>
<keyword evidence="3" id="KW-1185">Reference proteome</keyword>
<dbReference type="EMBL" id="JBBUKT010000004">
    <property type="protein sequence ID" value="MEK7951096.1"/>
    <property type="molecule type" value="Genomic_DNA"/>
</dbReference>
<dbReference type="PANTHER" id="PTHR39173">
    <property type="entry name" value="ACETYLTRANSFERASE"/>
    <property type="match status" value="1"/>
</dbReference>
<sequence>MAPPPKKSRPKLMLPSARFQRSFIAAMEEFAAEGRCGDDSMIGKDMERFGPSWRTPEGFAAFLAKLAAVRHTPPHEKFVCSTTWWWTEGDEFIGRIAVRHELNARLLEAGGHIGYDVRRSRRREGHATRMLAAVLPKARKLGIGRVLITCHPENVASRRVIEANGGVFEDQRADLLRFWIPEG</sequence>
<name>A0ABU9ATX7_9BACT</name>
<dbReference type="InterPro" id="IPR016181">
    <property type="entry name" value="Acyl_CoA_acyltransferase"/>
</dbReference>
<accession>A0ABU9ATX7</accession>
<proteinExistence type="predicted"/>
<dbReference type="Gene3D" id="3.40.630.30">
    <property type="match status" value="1"/>
</dbReference>
<gene>
    <name evidence="2" type="ORF">WKV53_11335</name>
</gene>
<dbReference type="EC" id="2.3.1.-" evidence="2"/>
<comment type="caution">
    <text evidence="2">The sequence shown here is derived from an EMBL/GenBank/DDBJ whole genome shotgun (WGS) entry which is preliminary data.</text>
</comment>